<evidence type="ECO:0000313" key="1">
    <source>
        <dbReference type="EMBL" id="AEW20113.1"/>
    </source>
</evidence>
<sequence length="44" mass="4776">MGTPSFRCVNSSGLYLACLVLFEQTVVTGFNTVALKIICRAGFF</sequence>
<reference evidence="2" key="1">
    <citation type="submission" date="2011-12" db="EMBL/GenBank/DDBJ databases">
        <title>Complete sequence of Tannerella forsythia ATCC 43037.</title>
        <authorList>
            <person name="Dewhirst F."/>
            <person name="Tanner A."/>
            <person name="Izard J."/>
            <person name="Brinkac L."/>
            <person name="Durkin A.S."/>
            <person name="Hostetler J."/>
            <person name="Shetty J."/>
            <person name="Torralba M."/>
            <person name="Gill S."/>
            <person name="Nelson K."/>
        </authorList>
    </citation>
    <scope>NUCLEOTIDE SEQUENCE [LARGE SCALE GENOMIC DNA]</scope>
    <source>
        <strain evidence="2">ATCC 43037 / JCM 10827 / CCUG 33226 / KCTC 5666 / FDC 338</strain>
    </source>
</reference>
<organism evidence="1 2">
    <name type="scientific">Tannerella forsythia (strain ATCC 43037 / JCM 10827 / CCUG 21028 A / KCTC 5666 / FDC 338)</name>
    <name type="common">Bacteroides forsythus</name>
    <dbReference type="NCBI Taxonomy" id="203275"/>
    <lineage>
        <taxon>Bacteria</taxon>
        <taxon>Pseudomonadati</taxon>
        <taxon>Bacteroidota</taxon>
        <taxon>Bacteroidia</taxon>
        <taxon>Bacteroidales</taxon>
        <taxon>Tannerellaceae</taxon>
        <taxon>Tannerella</taxon>
    </lineage>
</organism>
<dbReference type="Proteomes" id="UP000005436">
    <property type="component" value="Chromosome"/>
</dbReference>
<dbReference type="STRING" id="203275.BFO_1758"/>
<gene>
    <name evidence="1" type="ordered locus">BFO_1758</name>
</gene>
<dbReference type="HOGENOM" id="CLU_3223131_0_0_10"/>
<dbReference type="EMBL" id="CP003191">
    <property type="protein sequence ID" value="AEW20113.1"/>
    <property type="molecule type" value="Genomic_DNA"/>
</dbReference>
<name>G8UN72_TANFA</name>
<keyword evidence="2" id="KW-1185">Reference proteome</keyword>
<dbReference type="KEGG" id="tfo:BFO_1758"/>
<proteinExistence type="predicted"/>
<accession>G8UN72</accession>
<protein>
    <submittedName>
        <fullName evidence="1">Uncharacterized protein</fullName>
    </submittedName>
</protein>
<dbReference type="AlphaFoldDB" id="G8UN72"/>
<evidence type="ECO:0000313" key="2">
    <source>
        <dbReference type="Proteomes" id="UP000005436"/>
    </source>
</evidence>